<evidence type="ECO:0000256" key="8">
    <source>
        <dbReference type="ARBA" id="ARBA00022946"/>
    </source>
</evidence>
<evidence type="ECO:0000256" key="1">
    <source>
        <dbReference type="ARBA" id="ARBA00004434"/>
    </source>
</evidence>
<name>S3DDF3_GLAL2</name>
<evidence type="ECO:0000256" key="10">
    <source>
        <dbReference type="ARBA" id="ARBA00023010"/>
    </source>
</evidence>
<evidence type="ECO:0000256" key="6">
    <source>
        <dbReference type="ARBA" id="ARBA00022792"/>
    </source>
</evidence>
<proteinExistence type="inferred from homology"/>
<dbReference type="KEGG" id="glz:GLAREA_08546"/>
<sequence length="594" mass="65802">MLPRSLARLQSPALRRSTASLRAGPSTATVWSRSMAKNNKPNQWQNKAQGQSSKSTPSQSQRPAGATAAFTSPPQNSQSSNTSGKPDFSKKQDEVDKGATPERNTEPSEAPGPGIPNPSARKGEDPAFSGKQDEFDTDASPSQNTAPQSTSPSAIDPAEAQAPKYPLPDLTQGIPSTLEYETIGSDGRKGLNLTEAAEEGDGAGSGRRGKGELPASAYISSSEKKRLRVANYLYATFAAAVVGGTVYLGRNWETEEEEVRHATDAPSGWAFGLFFNRAKARVMDKRNYFNEPAFPKLLPDVDPIFERPYTLVISMEDLLIHSEWTREHGWRMAKRPGVDYFLRYLSQYYELVIFTSQPFAMAEPIIRKLDPYRIAVWQLFREATLYENGEYVKDISYLNRDPSKVIMIDTNPAHVSHQPENAIILKKWEGQVGDKDLVGLIPFLEYIHTMAYTDVRKAIKSFEGTHIPTEFAKREAIARAKFQEEVAAENKKRPKVSGGGFLANALGIKPQGMMVTDPTELTAAEAFAQGKMLQDVARERGQRNFEALDREIRENGEKWLKEEAAMEEKNKEEAMKQMKSGFMGVFGGEKGGSK</sequence>
<dbReference type="CDD" id="cd07521">
    <property type="entry name" value="HAD_FCP1-like"/>
    <property type="match status" value="1"/>
</dbReference>
<dbReference type="InterPro" id="IPR004274">
    <property type="entry name" value="FCP1_dom"/>
</dbReference>
<dbReference type="STRING" id="1116229.S3DDF3"/>
<evidence type="ECO:0000256" key="7">
    <source>
        <dbReference type="ARBA" id="ARBA00022927"/>
    </source>
</evidence>
<dbReference type="GO" id="GO:0005744">
    <property type="term" value="C:TIM23 mitochondrial import inner membrane translocase complex"/>
    <property type="evidence" value="ECO:0007669"/>
    <property type="project" value="UniProtKB-UniRule"/>
</dbReference>
<organism evidence="17 18">
    <name type="scientific">Glarea lozoyensis (strain ATCC 20868 / MF5171)</name>
    <dbReference type="NCBI Taxonomy" id="1116229"/>
    <lineage>
        <taxon>Eukaryota</taxon>
        <taxon>Fungi</taxon>
        <taxon>Dikarya</taxon>
        <taxon>Ascomycota</taxon>
        <taxon>Pezizomycotina</taxon>
        <taxon>Leotiomycetes</taxon>
        <taxon>Helotiales</taxon>
        <taxon>Helotiaceae</taxon>
        <taxon>Glarea</taxon>
    </lineage>
</organism>
<evidence type="ECO:0000256" key="13">
    <source>
        <dbReference type="ARBA" id="ARBA00059797"/>
    </source>
</evidence>
<dbReference type="InterPro" id="IPR023214">
    <property type="entry name" value="HAD_sf"/>
</dbReference>
<keyword evidence="8 14" id="KW-0809">Transit peptide</keyword>
<comment type="subcellular location">
    <subcellularLocation>
        <location evidence="1 14">Mitochondrion inner membrane</location>
        <topology evidence="1 14">Single-pass membrane protein</topology>
    </subcellularLocation>
</comment>
<keyword evidence="12" id="KW-0472">Membrane</keyword>
<evidence type="ECO:0000256" key="3">
    <source>
        <dbReference type="ARBA" id="ARBA00020799"/>
    </source>
</evidence>
<comment type="function">
    <text evidence="13">Essential component of the TIM23 complex, a complex that mediates the translocation of transit peptide-containing proteins across the mitochondrial inner membrane. Required to direct preproteins in transit and direct them to the channel protein TIM23, and possibly facilitates transfer of the translocating proteins from the TOM complex to the TIM23 complex.</text>
</comment>
<feature type="compositionally biased region" description="Polar residues" evidence="15">
    <location>
        <begin position="26"/>
        <end position="62"/>
    </location>
</feature>
<comment type="similarity">
    <text evidence="2 14">Belongs to the TIM50 family.</text>
</comment>
<evidence type="ECO:0000256" key="11">
    <source>
        <dbReference type="ARBA" id="ARBA00023128"/>
    </source>
</evidence>
<reference evidence="17 18" key="1">
    <citation type="journal article" date="2013" name="BMC Genomics">
        <title>Genomics-driven discovery of the pneumocandin biosynthetic gene cluster in the fungus Glarea lozoyensis.</title>
        <authorList>
            <person name="Chen L."/>
            <person name="Yue Q."/>
            <person name="Zhang X."/>
            <person name="Xiang M."/>
            <person name="Wang C."/>
            <person name="Li S."/>
            <person name="Che Y."/>
            <person name="Ortiz-Lopez F.J."/>
            <person name="Bills G.F."/>
            <person name="Liu X."/>
            <person name="An Z."/>
        </authorList>
    </citation>
    <scope>NUCLEOTIDE SEQUENCE [LARGE SCALE GENOMIC DNA]</scope>
    <source>
        <strain evidence="18">ATCC 20868 / MF5171</strain>
    </source>
</reference>
<evidence type="ECO:0000256" key="9">
    <source>
        <dbReference type="ARBA" id="ARBA00022989"/>
    </source>
</evidence>
<protein>
    <recommendedName>
        <fullName evidence="3 14">Mitochondrial import inner membrane translocase subunit TIM50</fullName>
    </recommendedName>
</protein>
<keyword evidence="4 14" id="KW-0813">Transport</keyword>
<dbReference type="GeneID" id="19467594"/>
<dbReference type="OMA" id="NLRQPYT"/>
<comment type="subunit">
    <text evidence="14">Component of the TIM23 complex.</text>
</comment>
<dbReference type="SUPFAM" id="SSF56784">
    <property type="entry name" value="HAD-like"/>
    <property type="match status" value="1"/>
</dbReference>
<evidence type="ECO:0000313" key="18">
    <source>
        <dbReference type="Proteomes" id="UP000016922"/>
    </source>
</evidence>
<keyword evidence="5" id="KW-0812">Transmembrane</keyword>
<gene>
    <name evidence="17" type="ORF">GLAREA_08546</name>
</gene>
<evidence type="ECO:0000256" key="14">
    <source>
        <dbReference type="RuleBase" id="RU365079"/>
    </source>
</evidence>
<dbReference type="Pfam" id="PF03031">
    <property type="entry name" value="NIF"/>
    <property type="match status" value="1"/>
</dbReference>
<feature type="compositionally biased region" description="Low complexity" evidence="15">
    <location>
        <begin position="71"/>
        <end position="83"/>
    </location>
</feature>
<keyword evidence="18" id="KW-1185">Reference proteome</keyword>
<dbReference type="HOGENOM" id="CLU_023309_0_0_1"/>
<dbReference type="FunFam" id="3.40.50.1000:FF:000019">
    <property type="entry name" value="Mitochondrial import inner membrane translocase subunit TIM50"/>
    <property type="match status" value="1"/>
</dbReference>
<evidence type="ECO:0000256" key="5">
    <source>
        <dbReference type="ARBA" id="ARBA00022692"/>
    </source>
</evidence>
<feature type="compositionally biased region" description="Polar residues" evidence="15">
    <location>
        <begin position="139"/>
        <end position="153"/>
    </location>
</feature>
<keyword evidence="10 14" id="KW-0811">Translocation</keyword>
<feature type="compositionally biased region" description="Basic and acidic residues" evidence="15">
    <location>
        <begin position="87"/>
        <end position="106"/>
    </location>
</feature>
<accession>S3DDF3</accession>
<feature type="region of interest" description="Disordered" evidence="15">
    <location>
        <begin position="1"/>
        <end position="173"/>
    </location>
</feature>
<dbReference type="InterPro" id="IPR050365">
    <property type="entry name" value="TIM50"/>
</dbReference>
<evidence type="ECO:0000256" key="15">
    <source>
        <dbReference type="SAM" id="MobiDB-lite"/>
    </source>
</evidence>
<dbReference type="RefSeq" id="XP_008088781.1">
    <property type="nucleotide sequence ID" value="XM_008090590.1"/>
</dbReference>
<dbReference type="Proteomes" id="UP000016922">
    <property type="component" value="Unassembled WGS sequence"/>
</dbReference>
<keyword evidence="11 14" id="KW-0496">Mitochondrion</keyword>
<dbReference type="PROSITE" id="PS50969">
    <property type="entry name" value="FCP1"/>
    <property type="match status" value="1"/>
</dbReference>
<dbReference type="PANTHER" id="PTHR12210">
    <property type="entry name" value="DULLARD PROTEIN PHOSPHATASE"/>
    <property type="match status" value="1"/>
</dbReference>
<dbReference type="AlphaFoldDB" id="S3DDF3"/>
<evidence type="ECO:0000256" key="12">
    <source>
        <dbReference type="ARBA" id="ARBA00023136"/>
    </source>
</evidence>
<dbReference type="OrthoDB" id="287041at2759"/>
<feature type="domain" description="FCP1 homology" evidence="16">
    <location>
        <begin position="304"/>
        <end position="447"/>
    </location>
</feature>
<dbReference type="eggNOG" id="KOG2832">
    <property type="taxonomic scope" value="Eukaryota"/>
</dbReference>
<evidence type="ECO:0000256" key="4">
    <source>
        <dbReference type="ARBA" id="ARBA00022448"/>
    </source>
</evidence>
<keyword evidence="7 14" id="KW-0653">Protein transport</keyword>
<dbReference type="Gene3D" id="3.40.50.1000">
    <property type="entry name" value="HAD superfamily/HAD-like"/>
    <property type="match status" value="1"/>
</dbReference>
<dbReference type="EMBL" id="KE145373">
    <property type="protein sequence ID" value="EPE24693.1"/>
    <property type="molecule type" value="Genomic_DNA"/>
</dbReference>
<evidence type="ECO:0000256" key="2">
    <source>
        <dbReference type="ARBA" id="ARBA00006344"/>
    </source>
</evidence>
<dbReference type="GO" id="GO:0015031">
    <property type="term" value="P:protein transport"/>
    <property type="evidence" value="ECO:0007669"/>
    <property type="project" value="UniProtKB-KW"/>
</dbReference>
<evidence type="ECO:0000259" key="16">
    <source>
        <dbReference type="PROSITE" id="PS50969"/>
    </source>
</evidence>
<dbReference type="InterPro" id="IPR036412">
    <property type="entry name" value="HAD-like_sf"/>
</dbReference>
<evidence type="ECO:0000313" key="17">
    <source>
        <dbReference type="EMBL" id="EPE24693.1"/>
    </source>
</evidence>
<dbReference type="SMART" id="SM00577">
    <property type="entry name" value="CPDc"/>
    <property type="match status" value="1"/>
</dbReference>
<keyword evidence="9" id="KW-1133">Transmembrane helix</keyword>
<keyword evidence="6" id="KW-0999">Mitochondrion inner membrane</keyword>